<organism evidence="1 2">
    <name type="scientific">Bifidobacterium asteroides</name>
    <dbReference type="NCBI Taxonomy" id="1684"/>
    <lineage>
        <taxon>Bacteria</taxon>
        <taxon>Bacillati</taxon>
        <taxon>Actinomycetota</taxon>
        <taxon>Actinomycetes</taxon>
        <taxon>Bifidobacteriales</taxon>
        <taxon>Bifidobacteriaceae</taxon>
        <taxon>Bifidobacterium</taxon>
    </lineage>
</organism>
<keyword evidence="1" id="KW-0378">Hydrolase</keyword>
<accession>A0ABS3IRY9</accession>
<evidence type="ECO:0000313" key="1">
    <source>
        <dbReference type="EMBL" id="MBO0623119.1"/>
    </source>
</evidence>
<proteinExistence type="predicted"/>
<keyword evidence="1" id="KW-0347">Helicase</keyword>
<reference evidence="1" key="1">
    <citation type="submission" date="2021-03" db="EMBL/GenBank/DDBJ databases">
        <title>Genome sequence of Bifidobacterium asteroides strain wkB204 isolated from a honey bee gut.</title>
        <authorList>
            <person name="Motta E.V.S."/>
            <person name="Kwong W.K."/>
            <person name="Moran N.A."/>
        </authorList>
    </citation>
    <scope>NUCLEOTIDE SEQUENCE</scope>
    <source>
        <strain evidence="1">WkB204</strain>
    </source>
</reference>
<dbReference type="InterPro" id="IPR027417">
    <property type="entry name" value="P-loop_NTPase"/>
</dbReference>
<keyword evidence="1" id="KW-0067">ATP-binding</keyword>
<gene>
    <name evidence="1" type="ORF">J1F30_01845</name>
</gene>
<sequence>MEKALVHGLTGLSNLLKVAVSRAKRRVYVVGNLADWKNGTYTSRIAKDLPVDVSAKA</sequence>
<keyword evidence="2" id="KW-1185">Reference proteome</keyword>
<protein>
    <submittedName>
        <fullName evidence="1">DNA2/NAM7 family helicase</fullName>
    </submittedName>
</protein>
<dbReference type="Gene3D" id="3.40.50.300">
    <property type="entry name" value="P-loop containing nucleotide triphosphate hydrolases"/>
    <property type="match status" value="1"/>
</dbReference>
<dbReference type="Proteomes" id="UP000664299">
    <property type="component" value="Unassembled WGS sequence"/>
</dbReference>
<dbReference type="GO" id="GO:0004386">
    <property type="term" value="F:helicase activity"/>
    <property type="evidence" value="ECO:0007669"/>
    <property type="project" value="UniProtKB-KW"/>
</dbReference>
<evidence type="ECO:0000313" key="2">
    <source>
        <dbReference type="Proteomes" id="UP000664299"/>
    </source>
</evidence>
<name>A0ABS3IRY9_9BIFI</name>
<dbReference type="EMBL" id="JAFMNU010000002">
    <property type="protein sequence ID" value="MBO0623119.1"/>
    <property type="molecule type" value="Genomic_DNA"/>
</dbReference>
<comment type="caution">
    <text evidence="1">The sequence shown here is derived from an EMBL/GenBank/DDBJ whole genome shotgun (WGS) entry which is preliminary data.</text>
</comment>
<keyword evidence="1" id="KW-0547">Nucleotide-binding</keyword>